<dbReference type="Proteomes" id="UP000552097">
    <property type="component" value="Unassembled WGS sequence"/>
</dbReference>
<evidence type="ECO:0000313" key="2">
    <source>
        <dbReference type="Proteomes" id="UP000552097"/>
    </source>
</evidence>
<accession>A0A7W9M3X7</accession>
<name>A0A7W9M3X7_9PSEU</name>
<protein>
    <submittedName>
        <fullName evidence="1">Uncharacterized protein</fullName>
    </submittedName>
</protein>
<keyword evidence="2" id="KW-1185">Reference proteome</keyword>
<comment type="caution">
    <text evidence="1">The sequence shown here is derived from an EMBL/GenBank/DDBJ whole genome shotgun (WGS) entry which is preliminary data.</text>
</comment>
<gene>
    <name evidence="1" type="ORF">F4560_006284</name>
</gene>
<proteinExistence type="predicted"/>
<sequence>MALVDLGDLAPLRKALRGLLFPGQRELHFQRETPQRRKLILSRVVELEVRVDIYRADCRRSEEIARRICLTRLVDDLLDVDARRLVLDSRSGRDQHDIRTIRDVLGKRPRESGLLYEHFDSASDPLVWLADIAAWSYGAGGDWTRRVTPVIGSVIRLDWP</sequence>
<dbReference type="AlphaFoldDB" id="A0A7W9M3X7"/>
<reference evidence="1 2" key="1">
    <citation type="submission" date="2020-08" db="EMBL/GenBank/DDBJ databases">
        <title>Sequencing the genomes of 1000 actinobacteria strains.</title>
        <authorList>
            <person name="Klenk H.-P."/>
        </authorList>
    </citation>
    <scope>NUCLEOTIDE SEQUENCE [LARGE SCALE GENOMIC DNA]</scope>
    <source>
        <strain evidence="1 2">DSM 45486</strain>
    </source>
</reference>
<dbReference type="RefSeq" id="WP_312869583.1">
    <property type="nucleotide sequence ID" value="NZ_JACHMO010000001.1"/>
</dbReference>
<organism evidence="1 2">
    <name type="scientific">Saccharothrix ecbatanensis</name>
    <dbReference type="NCBI Taxonomy" id="1105145"/>
    <lineage>
        <taxon>Bacteria</taxon>
        <taxon>Bacillati</taxon>
        <taxon>Actinomycetota</taxon>
        <taxon>Actinomycetes</taxon>
        <taxon>Pseudonocardiales</taxon>
        <taxon>Pseudonocardiaceae</taxon>
        <taxon>Saccharothrix</taxon>
    </lineage>
</organism>
<evidence type="ECO:0000313" key="1">
    <source>
        <dbReference type="EMBL" id="MBB5806516.1"/>
    </source>
</evidence>
<dbReference type="EMBL" id="JACHMO010000001">
    <property type="protein sequence ID" value="MBB5806516.1"/>
    <property type="molecule type" value="Genomic_DNA"/>
</dbReference>